<feature type="transmembrane region" description="Helical" evidence="1">
    <location>
        <begin position="7"/>
        <end position="29"/>
    </location>
</feature>
<feature type="transmembrane region" description="Helical" evidence="1">
    <location>
        <begin position="69"/>
        <end position="88"/>
    </location>
</feature>
<dbReference type="AlphaFoldDB" id="T1A1Y9"/>
<dbReference type="EMBL" id="AUZX01009718">
    <property type="protein sequence ID" value="EQD50913.1"/>
    <property type="molecule type" value="Genomic_DNA"/>
</dbReference>
<proteinExistence type="predicted"/>
<accession>T1A1Y9</accession>
<evidence type="ECO:0000313" key="2">
    <source>
        <dbReference type="EMBL" id="EQD50913.1"/>
    </source>
</evidence>
<feature type="non-terminal residue" evidence="2">
    <location>
        <position position="148"/>
    </location>
</feature>
<keyword evidence="1" id="KW-0812">Transmembrane</keyword>
<sequence length="148" mass="16336">MVARRPRLLPLLMVAAVVVEMAWTVFLGWRLPRHYVANHWRLAWVGLDIAEIVMLLATAWAAWCRRATLTLFAAITGTLLVVDAWFDVTTARHGDLLQSVLLAVVVEIPAAGVMFALSRLAIREVRAARAALADAAAKSRDRLSGQRV</sequence>
<gene>
    <name evidence="2" type="ORF">B1A_13291</name>
</gene>
<feature type="transmembrane region" description="Helical" evidence="1">
    <location>
        <begin position="41"/>
        <end position="62"/>
    </location>
</feature>
<reference evidence="2" key="2">
    <citation type="journal article" date="2014" name="ISME J.">
        <title>Microbial stratification in low pH oxic and suboxic macroscopic growths along an acid mine drainage.</title>
        <authorList>
            <person name="Mendez-Garcia C."/>
            <person name="Mesa V."/>
            <person name="Sprenger R.R."/>
            <person name="Richter M."/>
            <person name="Diez M.S."/>
            <person name="Solano J."/>
            <person name="Bargiela R."/>
            <person name="Golyshina O.V."/>
            <person name="Manteca A."/>
            <person name="Ramos J.L."/>
            <person name="Gallego J.R."/>
            <person name="Llorente I."/>
            <person name="Martins Dos Santos V.A."/>
            <person name="Jensen O.N."/>
            <person name="Pelaez A.I."/>
            <person name="Sanchez J."/>
            <person name="Ferrer M."/>
        </authorList>
    </citation>
    <scope>NUCLEOTIDE SEQUENCE</scope>
</reference>
<keyword evidence="1" id="KW-1133">Transmembrane helix</keyword>
<name>T1A1Y9_9ZZZZ</name>
<feature type="transmembrane region" description="Helical" evidence="1">
    <location>
        <begin position="100"/>
        <end position="122"/>
    </location>
</feature>
<organism evidence="2">
    <name type="scientific">mine drainage metagenome</name>
    <dbReference type="NCBI Taxonomy" id="410659"/>
    <lineage>
        <taxon>unclassified sequences</taxon>
        <taxon>metagenomes</taxon>
        <taxon>ecological metagenomes</taxon>
    </lineage>
</organism>
<protein>
    <submittedName>
        <fullName evidence="2">Uncharacterized protein</fullName>
    </submittedName>
</protein>
<keyword evidence="1" id="KW-0472">Membrane</keyword>
<evidence type="ECO:0000256" key="1">
    <source>
        <dbReference type="SAM" id="Phobius"/>
    </source>
</evidence>
<reference evidence="2" key="1">
    <citation type="submission" date="2013-08" db="EMBL/GenBank/DDBJ databases">
        <authorList>
            <person name="Mendez C."/>
            <person name="Richter M."/>
            <person name="Ferrer M."/>
            <person name="Sanchez J."/>
        </authorList>
    </citation>
    <scope>NUCLEOTIDE SEQUENCE</scope>
</reference>
<comment type="caution">
    <text evidence="2">The sequence shown here is derived from an EMBL/GenBank/DDBJ whole genome shotgun (WGS) entry which is preliminary data.</text>
</comment>